<evidence type="ECO:0000259" key="1">
    <source>
        <dbReference type="Pfam" id="PF10908"/>
    </source>
</evidence>
<protein>
    <submittedName>
        <fullName evidence="2">DUF2778 domain-containing protein</fullName>
    </submittedName>
</protein>
<dbReference type="AlphaFoldDB" id="A0AAW7YCC2"/>
<dbReference type="EMBL" id="JAUOPU010000083">
    <property type="protein sequence ID" value="MDO6545550.1"/>
    <property type="molecule type" value="Genomic_DNA"/>
</dbReference>
<evidence type="ECO:0000313" key="3">
    <source>
        <dbReference type="Proteomes" id="UP001170624"/>
    </source>
</evidence>
<feature type="domain" description="Tlde1" evidence="1">
    <location>
        <begin position="24"/>
        <end position="119"/>
    </location>
</feature>
<accession>A0AAW7YCC2</accession>
<gene>
    <name evidence="2" type="ORF">Q4568_23755</name>
</gene>
<organism evidence="2 3">
    <name type="scientific">Photobacterium sanguinicancri</name>
    <dbReference type="NCBI Taxonomy" id="875932"/>
    <lineage>
        <taxon>Bacteria</taxon>
        <taxon>Pseudomonadati</taxon>
        <taxon>Pseudomonadota</taxon>
        <taxon>Gammaproteobacteria</taxon>
        <taxon>Vibrionales</taxon>
        <taxon>Vibrionaceae</taxon>
        <taxon>Photobacterium</taxon>
    </lineage>
</organism>
<comment type="caution">
    <text evidence="2">The sequence shown here is derived from an EMBL/GenBank/DDBJ whole genome shotgun (WGS) entry which is preliminary data.</text>
</comment>
<proteinExistence type="predicted"/>
<dbReference type="Proteomes" id="UP001170624">
    <property type="component" value="Unassembled WGS sequence"/>
</dbReference>
<name>A0AAW7YCC2_9GAMM</name>
<dbReference type="Pfam" id="PF10908">
    <property type="entry name" value="Tlde1_dom"/>
    <property type="match status" value="1"/>
</dbReference>
<evidence type="ECO:0000313" key="2">
    <source>
        <dbReference type="EMBL" id="MDO6545550.1"/>
    </source>
</evidence>
<dbReference type="RefSeq" id="WP_303502333.1">
    <property type="nucleotide sequence ID" value="NZ_JAUOPU010000083.1"/>
</dbReference>
<sequence length="149" mass="16501">MKIIFSISNQRLILTTPCFSFSIRATSGKDDCINRASKACQMTPYKGAIPVGHYYLKPSELSDPNMVGDVLRTYRPDNPGDWGDWRIRIHAKPSTNTWGRDKFFIHGGSFDGSAGCIDVGGGQWGNNQTDRLSSLISSSKVNIELEVIE</sequence>
<dbReference type="InterPro" id="IPR021225">
    <property type="entry name" value="Tlde1_dom"/>
</dbReference>
<reference evidence="2" key="1">
    <citation type="submission" date="2023-07" db="EMBL/GenBank/DDBJ databases">
        <title>Genome content predicts the carbon catabolic preferences of heterotrophic bacteria.</title>
        <authorList>
            <person name="Gralka M."/>
        </authorList>
    </citation>
    <scope>NUCLEOTIDE SEQUENCE</scope>
    <source>
        <strain evidence="2">G2M05</strain>
    </source>
</reference>